<dbReference type="WBParaSite" id="EVEC_0000175701-mRNA-1">
    <property type="protein sequence ID" value="EVEC_0000175701-mRNA-1"/>
    <property type="gene ID" value="EVEC_0000175701"/>
</dbReference>
<dbReference type="GO" id="GO:0005737">
    <property type="term" value="C:cytoplasm"/>
    <property type="evidence" value="ECO:0007669"/>
    <property type="project" value="UniProtKB-ARBA"/>
</dbReference>
<dbReference type="SUPFAM" id="SSF49785">
    <property type="entry name" value="Galactose-binding domain-like"/>
    <property type="match status" value="1"/>
</dbReference>
<evidence type="ECO:0000313" key="3">
    <source>
        <dbReference type="EMBL" id="VDD86322.1"/>
    </source>
</evidence>
<protein>
    <submittedName>
        <fullName evidence="5">PITH domain-containing protein</fullName>
    </submittedName>
</protein>
<keyword evidence="4" id="KW-1185">Reference proteome</keyword>
<evidence type="ECO:0000313" key="5">
    <source>
        <dbReference type="WBParaSite" id="EVEC_0000175701-mRNA-1"/>
    </source>
</evidence>
<proteinExistence type="inferred from homology"/>
<comment type="similarity">
    <text evidence="1">Belongs to the PITHD1 family.</text>
</comment>
<dbReference type="InterPro" id="IPR008979">
    <property type="entry name" value="Galactose-bd-like_sf"/>
</dbReference>
<dbReference type="Pfam" id="PF06201">
    <property type="entry name" value="PITH"/>
    <property type="match status" value="1"/>
</dbReference>
<gene>
    <name evidence="3" type="ORF">EVEC_LOCUS1465</name>
</gene>
<evidence type="ECO:0000313" key="4">
    <source>
        <dbReference type="Proteomes" id="UP000274131"/>
    </source>
</evidence>
<dbReference type="AlphaFoldDB" id="A0A0N4UWA5"/>
<sequence length="209" mass="23587">MSHRHGDGQGCSAEQSDIVTFKDGIRYTMNSHIDLPKVTVLNEAIDGSGVKVFKEWEKRIDRTDFVESDVDEELLFNIPFTGRVKITGIVVVGGLDDSHPSCMKLFKDRPSMSFDDVKMKADQEFSLKQDPDGRVDYALKAAVFPSLTHLTIFFPANFGSDHTRIYYIGLRGEYLSDARQKVAITAYEARPQLKDHKGEIPDSVQKHVF</sequence>
<dbReference type="PANTHER" id="PTHR12175">
    <property type="entry name" value="AD039 HT014 THIOREDOXIN FAMILY TRP26"/>
    <property type="match status" value="1"/>
</dbReference>
<reference evidence="3 4" key="2">
    <citation type="submission" date="2018-10" db="EMBL/GenBank/DDBJ databases">
        <authorList>
            <consortium name="Pathogen Informatics"/>
        </authorList>
    </citation>
    <scope>NUCLEOTIDE SEQUENCE [LARGE SCALE GENOMIC DNA]</scope>
</reference>
<dbReference type="InterPro" id="IPR010400">
    <property type="entry name" value="PITH_dom"/>
</dbReference>
<dbReference type="Proteomes" id="UP000274131">
    <property type="component" value="Unassembled WGS sequence"/>
</dbReference>
<dbReference type="OrthoDB" id="2635at2759"/>
<dbReference type="InterPro" id="IPR045099">
    <property type="entry name" value="PITH1-like"/>
</dbReference>
<evidence type="ECO:0000259" key="2">
    <source>
        <dbReference type="PROSITE" id="PS51532"/>
    </source>
</evidence>
<evidence type="ECO:0000256" key="1">
    <source>
        <dbReference type="ARBA" id="ARBA00025788"/>
    </source>
</evidence>
<organism evidence="5">
    <name type="scientific">Enterobius vermicularis</name>
    <name type="common">Human pinworm</name>
    <dbReference type="NCBI Taxonomy" id="51028"/>
    <lineage>
        <taxon>Eukaryota</taxon>
        <taxon>Metazoa</taxon>
        <taxon>Ecdysozoa</taxon>
        <taxon>Nematoda</taxon>
        <taxon>Chromadorea</taxon>
        <taxon>Rhabditida</taxon>
        <taxon>Spirurina</taxon>
        <taxon>Oxyuridomorpha</taxon>
        <taxon>Oxyuroidea</taxon>
        <taxon>Oxyuridae</taxon>
        <taxon>Enterobius</taxon>
    </lineage>
</organism>
<name>A0A0N4UWA5_ENTVE</name>
<dbReference type="Gene3D" id="2.60.120.470">
    <property type="entry name" value="PITH domain"/>
    <property type="match status" value="1"/>
</dbReference>
<dbReference type="PROSITE" id="PS51532">
    <property type="entry name" value="PITH"/>
    <property type="match status" value="1"/>
</dbReference>
<dbReference type="GO" id="GO:0005634">
    <property type="term" value="C:nucleus"/>
    <property type="evidence" value="ECO:0007669"/>
    <property type="project" value="TreeGrafter"/>
</dbReference>
<accession>A0A0N4UWA5</accession>
<reference evidence="5" key="1">
    <citation type="submission" date="2017-02" db="UniProtKB">
        <authorList>
            <consortium name="WormBaseParasite"/>
        </authorList>
    </citation>
    <scope>IDENTIFICATION</scope>
</reference>
<dbReference type="InterPro" id="IPR037047">
    <property type="entry name" value="PITH_dom_sf"/>
</dbReference>
<dbReference type="PANTHER" id="PTHR12175:SF1">
    <property type="entry name" value="PITH DOMAIN-CONTAINING PROTEIN 1"/>
    <property type="match status" value="1"/>
</dbReference>
<dbReference type="EMBL" id="UXUI01007214">
    <property type="protein sequence ID" value="VDD86322.1"/>
    <property type="molecule type" value="Genomic_DNA"/>
</dbReference>
<feature type="domain" description="PITH" evidence="2">
    <location>
        <begin position="18"/>
        <end position="190"/>
    </location>
</feature>